<evidence type="ECO:0000313" key="4">
    <source>
        <dbReference type="EMBL" id="KAI3548682.1"/>
    </source>
</evidence>
<comment type="caution">
    <text evidence="4">The sequence shown here is derived from an EMBL/GenBank/DDBJ whole genome shotgun (WGS) entry which is preliminary data.</text>
</comment>
<comment type="subcellular location">
    <subcellularLocation>
        <location evidence="1">Mitochondrion</location>
    </subcellularLocation>
</comment>
<dbReference type="Gene3D" id="3.90.1600.10">
    <property type="entry name" value="Palm domain of DNA polymerase"/>
    <property type="match status" value="1"/>
</dbReference>
<dbReference type="GO" id="GO:0005739">
    <property type="term" value="C:mitochondrion"/>
    <property type="evidence" value="ECO:0007669"/>
    <property type="project" value="UniProtKB-SubCell"/>
</dbReference>
<proteinExistence type="predicted"/>
<dbReference type="Proteomes" id="UP001056436">
    <property type="component" value="Unassembled WGS sequence"/>
</dbReference>
<reference evidence="4" key="1">
    <citation type="submission" date="2019-01" db="EMBL/GenBank/DDBJ databases">
        <title>Colletotrichum abscissum LGMF1257.</title>
        <authorList>
            <person name="Baroncelli R."/>
        </authorList>
    </citation>
    <scope>NUCLEOTIDE SEQUENCE</scope>
    <source>
        <strain evidence="4">Ca142</strain>
    </source>
</reference>
<dbReference type="InterPro" id="IPR043502">
    <property type="entry name" value="DNA/RNA_pol_sf"/>
</dbReference>
<dbReference type="InterPro" id="IPR023211">
    <property type="entry name" value="DNA_pol_palm_dom_sf"/>
</dbReference>
<organism evidence="4 5">
    <name type="scientific">Colletotrichum abscissum</name>
    <dbReference type="NCBI Taxonomy" id="1671311"/>
    <lineage>
        <taxon>Eukaryota</taxon>
        <taxon>Fungi</taxon>
        <taxon>Dikarya</taxon>
        <taxon>Ascomycota</taxon>
        <taxon>Pezizomycotina</taxon>
        <taxon>Sordariomycetes</taxon>
        <taxon>Hypocreomycetidae</taxon>
        <taxon>Glomerellales</taxon>
        <taxon>Glomerellaceae</taxon>
        <taxon>Colletotrichum</taxon>
        <taxon>Colletotrichum acutatum species complex</taxon>
    </lineage>
</organism>
<dbReference type="OrthoDB" id="5417750at2759"/>
<name>A0A9Q0B1P1_9PEZI</name>
<feature type="region of interest" description="Disordered" evidence="3">
    <location>
        <begin position="308"/>
        <end position="331"/>
    </location>
</feature>
<evidence type="ECO:0000256" key="2">
    <source>
        <dbReference type="ARBA" id="ARBA00023128"/>
    </source>
</evidence>
<dbReference type="AlphaFoldDB" id="A0A9Q0B1P1"/>
<gene>
    <name evidence="4" type="ORF">CABS02_08212</name>
</gene>
<evidence type="ECO:0000256" key="1">
    <source>
        <dbReference type="ARBA" id="ARBA00004173"/>
    </source>
</evidence>
<accession>A0A9Q0B1P1</accession>
<dbReference type="SUPFAM" id="SSF56672">
    <property type="entry name" value="DNA/RNA polymerases"/>
    <property type="match status" value="1"/>
</dbReference>
<dbReference type="EMBL" id="SDAQ01000048">
    <property type="protein sequence ID" value="KAI3548682.1"/>
    <property type="molecule type" value="Genomic_DNA"/>
</dbReference>
<keyword evidence="5" id="KW-1185">Reference proteome</keyword>
<evidence type="ECO:0000313" key="5">
    <source>
        <dbReference type="Proteomes" id="UP001056436"/>
    </source>
</evidence>
<sequence length="719" mass="79624">MPQLPPDVTTNNTIDQGDQVLMMDVSAFDAAASSFGVSNSTMCAIIVMVTARYYMRDMVKVARKLGFNIIYGDIDSILVRVEWRQSTAARIRPISSRKGATYAEWFQSSTGRNLSDANKEAYILSGIVRTIMMAIQEGWKQQKRQAGLRICPFDMRSEVEISIIVVLCWWTDTDWGDTWNANTTGDMIYNDEMCMIEQLPTDAYYDGGVIVAVDSVISENGSSASDAREVQECFDQVVQSEVNVFGGSTVSVKLSLKAMWLGWTVFKDNTPYLDKFFPTHDVKPGQVASPIALLIPFCRFSVEPKNQLGHGDDEARPCPLPTKGDNTMLTNSHGRPMEMTWLPGNMAHHESKGSKVVILEVDAAVTFNGNCGVELRDGDVEGGGWWAEPKNPPLGVWKWSEGPFASAINSNKNLEIRDKLANWYGLTFTVGSTLLTSQMPHLEDPSGGLNANLNPFNGIINFKMGTRNEDARTTLTHEDEPDYNAELPSARGNVLRQQGIDLLSAVQHVEKATRNLPEMRHSITPSDTKKSWNVPLKIMMLPNGLMMALTCFNRLVSASQFKILSLVFCASSLEVLTFKSTTMYERFLGSRFLSSWNFRIPTQTMDDLPARGPLALCAVAAYLPHLDRCAHDVVQDSGYVLVADRSQDVAPDHLRGIGLITTPFIVDLPAFAYETWITGSMVLNNPDLETMSSVGNFIPQCLVLADAHVALVRQVLLVL</sequence>
<protein>
    <submittedName>
        <fullName evidence="4">Uncharacterized protein</fullName>
    </submittedName>
</protein>
<evidence type="ECO:0000256" key="3">
    <source>
        <dbReference type="SAM" id="MobiDB-lite"/>
    </source>
</evidence>
<keyword evidence="2" id="KW-0496">Mitochondrion</keyword>